<evidence type="ECO:0000313" key="4">
    <source>
        <dbReference type="Proteomes" id="UP001597106"/>
    </source>
</evidence>
<keyword evidence="1" id="KW-1133">Transmembrane helix</keyword>
<proteinExistence type="predicted"/>
<evidence type="ECO:0000256" key="1">
    <source>
        <dbReference type="SAM" id="Phobius"/>
    </source>
</evidence>
<feature type="transmembrane region" description="Helical" evidence="1">
    <location>
        <begin position="164"/>
        <end position="185"/>
    </location>
</feature>
<name>A0ABW3GIQ4_9PROT</name>
<dbReference type="CDD" id="cd01060">
    <property type="entry name" value="Membrane-FADS-like"/>
    <property type="match status" value="1"/>
</dbReference>
<dbReference type="EMBL" id="JBHTJW010000001">
    <property type="protein sequence ID" value="MFD0928529.1"/>
    <property type="molecule type" value="Genomic_DNA"/>
</dbReference>
<dbReference type="RefSeq" id="WP_379073578.1">
    <property type="nucleotide sequence ID" value="NZ_JBHTJW010000001.1"/>
</dbReference>
<dbReference type="InterPro" id="IPR005804">
    <property type="entry name" value="FA_desaturase_dom"/>
</dbReference>
<protein>
    <submittedName>
        <fullName evidence="3">Fatty acid desaturase</fullName>
    </submittedName>
</protein>
<evidence type="ECO:0000313" key="3">
    <source>
        <dbReference type="EMBL" id="MFD0928529.1"/>
    </source>
</evidence>
<gene>
    <name evidence="3" type="ORF">ACFQ1T_01930</name>
</gene>
<accession>A0ABW3GIQ4</accession>
<keyword evidence="4" id="KW-1185">Reference proteome</keyword>
<keyword evidence="1" id="KW-0812">Transmembrane</keyword>
<evidence type="ECO:0000259" key="2">
    <source>
        <dbReference type="Pfam" id="PF00487"/>
    </source>
</evidence>
<feature type="domain" description="Fatty acid desaturase" evidence="2">
    <location>
        <begin position="43"/>
        <end position="275"/>
    </location>
</feature>
<dbReference type="Proteomes" id="UP001597106">
    <property type="component" value="Unassembled WGS sequence"/>
</dbReference>
<feature type="transmembrane region" description="Helical" evidence="1">
    <location>
        <begin position="12"/>
        <end position="37"/>
    </location>
</feature>
<feature type="transmembrane region" description="Helical" evidence="1">
    <location>
        <begin position="43"/>
        <end position="61"/>
    </location>
</feature>
<organism evidence="3 4">
    <name type="scientific">Methylophilus glucosoxydans</name>
    <dbReference type="NCBI Taxonomy" id="752553"/>
    <lineage>
        <taxon>Bacteria</taxon>
        <taxon>Pseudomonadati</taxon>
        <taxon>Pseudomonadota</taxon>
        <taxon>Betaproteobacteria</taxon>
        <taxon>Nitrosomonadales</taxon>
        <taxon>Methylophilaceae</taxon>
        <taxon>Methylophilus</taxon>
    </lineage>
</organism>
<sequence length="287" mass="33799">MAAKNKPGFLFAYSYWDVIPVVFGILHFAYLIGMFLWFDRLPWYANVLLGLVYAVSISWNINGISHNFIHNPYFKSEFLNRIFSLLESVTMVFSQTFYDAVHKRHHIGNSDRPDANGNTIDWLSIYRYGSNGEPENVWAYTFKSYFRDDPAEIYREIKKRNPGLARFGVFEILCSVLLVLVGFVLNWKFMLFMVPFYYLGHCLSSLNGWYEHWRGNPDLPIAWGVSSYSKLYNLIWFNNGYHAEHHYRPKHHWTKMHELHLQIADKQKEAGVHVITWSHGLGFLQPK</sequence>
<comment type="caution">
    <text evidence="3">The sequence shown here is derived from an EMBL/GenBank/DDBJ whole genome shotgun (WGS) entry which is preliminary data.</text>
</comment>
<reference evidence="4" key="1">
    <citation type="journal article" date="2019" name="Int. J. Syst. Evol. Microbiol.">
        <title>The Global Catalogue of Microorganisms (GCM) 10K type strain sequencing project: providing services to taxonomists for standard genome sequencing and annotation.</title>
        <authorList>
            <consortium name="The Broad Institute Genomics Platform"/>
            <consortium name="The Broad Institute Genome Sequencing Center for Infectious Disease"/>
            <person name="Wu L."/>
            <person name="Ma J."/>
        </authorList>
    </citation>
    <scope>NUCLEOTIDE SEQUENCE [LARGE SCALE GENOMIC DNA]</scope>
    <source>
        <strain evidence="4">CCUG 59685</strain>
    </source>
</reference>
<dbReference type="Pfam" id="PF00487">
    <property type="entry name" value="FA_desaturase"/>
    <property type="match status" value="1"/>
</dbReference>
<keyword evidence="1" id="KW-0472">Membrane</keyword>